<dbReference type="InterPro" id="IPR020846">
    <property type="entry name" value="MFS_dom"/>
</dbReference>
<keyword evidence="4 5" id="KW-0472">Membrane</keyword>
<dbReference type="SUPFAM" id="SSF103473">
    <property type="entry name" value="MFS general substrate transporter"/>
    <property type="match status" value="1"/>
</dbReference>
<dbReference type="Proteomes" id="UP000653730">
    <property type="component" value="Unassembled WGS sequence"/>
</dbReference>
<feature type="transmembrane region" description="Helical" evidence="5">
    <location>
        <begin position="12"/>
        <end position="30"/>
    </location>
</feature>
<dbReference type="PANTHER" id="PTHR23531:SF1">
    <property type="entry name" value="QUINOLENE RESISTANCE PROTEIN NORA"/>
    <property type="match status" value="1"/>
</dbReference>
<gene>
    <name evidence="7" type="ORF">IBL28_21230</name>
</gene>
<feature type="transmembrane region" description="Helical" evidence="5">
    <location>
        <begin position="167"/>
        <end position="186"/>
    </location>
</feature>
<evidence type="ECO:0000259" key="6">
    <source>
        <dbReference type="PROSITE" id="PS50850"/>
    </source>
</evidence>
<reference evidence="7 8" key="1">
    <citation type="submission" date="2020-09" db="EMBL/GenBank/DDBJ databases">
        <title>Sinomicrobium weinanense sp. nov., a halophilic bacteria isolated from saline-alkali soil.</title>
        <authorList>
            <person name="Wu P."/>
            <person name="Ren H."/>
            <person name="Mei Y."/>
            <person name="Liang Y."/>
            <person name="Chen Z."/>
        </authorList>
    </citation>
    <scope>NUCLEOTIDE SEQUENCE [LARGE SCALE GENOMIC DNA]</scope>
    <source>
        <strain evidence="7 8">FJxs</strain>
    </source>
</reference>
<feature type="transmembrane region" description="Helical" evidence="5">
    <location>
        <begin position="103"/>
        <end position="125"/>
    </location>
</feature>
<dbReference type="GO" id="GO:0016020">
    <property type="term" value="C:membrane"/>
    <property type="evidence" value="ECO:0007669"/>
    <property type="project" value="UniProtKB-SubCell"/>
</dbReference>
<dbReference type="InterPro" id="IPR011701">
    <property type="entry name" value="MFS"/>
</dbReference>
<feature type="transmembrane region" description="Helical" evidence="5">
    <location>
        <begin position="79"/>
        <end position="97"/>
    </location>
</feature>
<dbReference type="PRINTS" id="PR01035">
    <property type="entry name" value="TCRTETA"/>
</dbReference>
<keyword evidence="3 5" id="KW-1133">Transmembrane helix</keyword>
<evidence type="ECO:0000256" key="1">
    <source>
        <dbReference type="ARBA" id="ARBA00004141"/>
    </source>
</evidence>
<protein>
    <submittedName>
        <fullName evidence="7">MFS transporter</fullName>
    </submittedName>
</protein>
<dbReference type="GO" id="GO:0022857">
    <property type="term" value="F:transmembrane transporter activity"/>
    <property type="evidence" value="ECO:0007669"/>
    <property type="project" value="InterPro"/>
</dbReference>
<feature type="transmembrane region" description="Helical" evidence="5">
    <location>
        <begin position="305"/>
        <end position="327"/>
    </location>
</feature>
<feature type="transmembrane region" description="Helical" evidence="5">
    <location>
        <begin position="276"/>
        <end position="293"/>
    </location>
</feature>
<evidence type="ECO:0000256" key="2">
    <source>
        <dbReference type="ARBA" id="ARBA00022692"/>
    </source>
</evidence>
<evidence type="ECO:0000256" key="3">
    <source>
        <dbReference type="ARBA" id="ARBA00022989"/>
    </source>
</evidence>
<comment type="subcellular location">
    <subcellularLocation>
        <location evidence="1">Membrane</location>
        <topology evidence="1">Multi-pass membrane protein</topology>
    </subcellularLocation>
</comment>
<dbReference type="PROSITE" id="PS50850">
    <property type="entry name" value="MFS"/>
    <property type="match status" value="1"/>
</dbReference>
<feature type="domain" description="Major facilitator superfamily (MFS) profile" evidence="6">
    <location>
        <begin position="14"/>
        <end position="390"/>
    </location>
</feature>
<feature type="transmembrane region" description="Helical" evidence="5">
    <location>
        <begin position="137"/>
        <end position="155"/>
    </location>
</feature>
<keyword evidence="2 5" id="KW-0812">Transmembrane</keyword>
<dbReference type="Gene3D" id="1.20.1250.20">
    <property type="entry name" value="MFS general substrate transporter like domains"/>
    <property type="match status" value="2"/>
</dbReference>
<dbReference type="Pfam" id="PF07690">
    <property type="entry name" value="MFS_1"/>
    <property type="match status" value="1"/>
</dbReference>
<evidence type="ECO:0000313" key="7">
    <source>
        <dbReference type="EMBL" id="MBC9798504.1"/>
    </source>
</evidence>
<comment type="caution">
    <text evidence="7">The sequence shown here is derived from an EMBL/GenBank/DDBJ whole genome shotgun (WGS) entry which is preliminary data.</text>
</comment>
<dbReference type="InterPro" id="IPR036259">
    <property type="entry name" value="MFS_trans_sf"/>
</dbReference>
<feature type="transmembrane region" description="Helical" evidence="5">
    <location>
        <begin position="364"/>
        <end position="385"/>
    </location>
</feature>
<dbReference type="AlphaFoldDB" id="A0A926Q4Y8"/>
<name>A0A926Q4Y8_9FLAO</name>
<keyword evidence="8" id="KW-1185">Reference proteome</keyword>
<evidence type="ECO:0000313" key="8">
    <source>
        <dbReference type="Proteomes" id="UP000653730"/>
    </source>
</evidence>
<dbReference type="InterPro" id="IPR052714">
    <property type="entry name" value="MFS_Exporter"/>
</dbReference>
<proteinExistence type="predicted"/>
<dbReference type="RefSeq" id="WP_187967620.1">
    <property type="nucleotide sequence ID" value="NZ_JACVDC010000125.1"/>
</dbReference>
<organism evidence="7 8">
    <name type="scientific">Sinomicrobium weinanense</name>
    <dbReference type="NCBI Taxonomy" id="2842200"/>
    <lineage>
        <taxon>Bacteria</taxon>
        <taxon>Pseudomonadati</taxon>
        <taxon>Bacteroidota</taxon>
        <taxon>Flavobacteriia</taxon>
        <taxon>Flavobacteriales</taxon>
        <taxon>Flavobacteriaceae</taxon>
        <taxon>Sinomicrobium</taxon>
    </lineage>
</organism>
<feature type="transmembrane region" description="Helical" evidence="5">
    <location>
        <begin position="339"/>
        <end position="358"/>
    </location>
</feature>
<dbReference type="CDD" id="cd17489">
    <property type="entry name" value="MFS_YfcJ_like"/>
    <property type="match status" value="1"/>
</dbReference>
<feature type="transmembrane region" description="Helical" evidence="5">
    <location>
        <begin position="213"/>
        <end position="235"/>
    </location>
</feature>
<sequence length="395" mass="43003">MSQFAFSSPVYNFRFGLVCLSSLLFSSSYNMLIPELPAYLSRLGGAEYKGLIISLFTLTAGLSRPFSGRLTDTIGRIPVMIAGGIVCLVCGLFYPVLGSVSGFLFLRLVHGFSTGFNPTATAAYVADIIPRERWGEALGLQGLCFSLGFALGPAIGSLVKLHYSFDILFYTSSVFALLSVVILVNMKETLGHKQNFNPGLLRITKRDIIAPEVLPAAMITFFSYVAFGIILTLIPDWSEHLGISNKGAFFIAFTISSLTVRIIAGKVSDKVGRPPVIYVGLVFLFVALLLIGYSGSFAGLMTGSAVYGMAMGILPPTLNAWTIDMSLEGQRGRALATRYIALEAGIGLGAFFSGWYYSDIINRIPAIMYTAAVIPLIALGYMWYLRYRRAEVKHR</sequence>
<dbReference type="PANTHER" id="PTHR23531">
    <property type="entry name" value="QUINOLENE RESISTANCE PROTEIN NORA"/>
    <property type="match status" value="1"/>
</dbReference>
<evidence type="ECO:0000256" key="5">
    <source>
        <dbReference type="SAM" id="Phobius"/>
    </source>
</evidence>
<dbReference type="InterPro" id="IPR001958">
    <property type="entry name" value="Tet-R_TetA/multi-R_MdtG-like"/>
</dbReference>
<accession>A0A926Q4Y8</accession>
<dbReference type="EMBL" id="JACVDC010000125">
    <property type="protein sequence ID" value="MBC9798504.1"/>
    <property type="molecule type" value="Genomic_DNA"/>
</dbReference>
<feature type="transmembrane region" description="Helical" evidence="5">
    <location>
        <begin position="247"/>
        <end position="264"/>
    </location>
</feature>
<evidence type="ECO:0000256" key="4">
    <source>
        <dbReference type="ARBA" id="ARBA00023136"/>
    </source>
</evidence>